<accession>A0AAD1V3U7</accession>
<organism evidence="1 2">
    <name type="scientific">Planktothrix agardhii</name>
    <name type="common">Oscillatoria agardhii</name>
    <dbReference type="NCBI Taxonomy" id="1160"/>
    <lineage>
        <taxon>Bacteria</taxon>
        <taxon>Bacillati</taxon>
        <taxon>Cyanobacteriota</taxon>
        <taxon>Cyanophyceae</taxon>
        <taxon>Oscillatoriophycideae</taxon>
        <taxon>Oscillatoriales</taxon>
        <taxon>Microcoleaceae</taxon>
        <taxon>Planktothrix</taxon>
    </lineage>
</organism>
<dbReference type="AlphaFoldDB" id="A0AAD1V3U7"/>
<dbReference type="GO" id="GO:0032259">
    <property type="term" value="P:methylation"/>
    <property type="evidence" value="ECO:0007669"/>
    <property type="project" value="UniProtKB-KW"/>
</dbReference>
<name>A0AAD1V3U7_PLAAG</name>
<dbReference type="GO" id="GO:0008168">
    <property type="term" value="F:methyltransferase activity"/>
    <property type="evidence" value="ECO:0007669"/>
    <property type="project" value="UniProtKB-KW"/>
</dbReference>
<evidence type="ECO:0000313" key="2">
    <source>
        <dbReference type="Proteomes" id="UP001153761"/>
    </source>
</evidence>
<evidence type="ECO:0000313" key="1">
    <source>
        <dbReference type="EMBL" id="CAD5910670.1"/>
    </source>
</evidence>
<protein>
    <submittedName>
        <fullName evidence="1">DNA methylase N-4/N-6 domain protein (Modular protein)</fullName>
    </submittedName>
</protein>
<dbReference type="RefSeq" id="WP_227350458.1">
    <property type="nucleotide sequence ID" value="NZ_JBAVBW010000203.1"/>
</dbReference>
<dbReference type="Proteomes" id="UP001153761">
    <property type="component" value="Chromosome"/>
</dbReference>
<keyword evidence="1" id="KW-0808">Transferase</keyword>
<sequence>MSTEMERKVLVNKLITNFQEWTLTSWKPSEDMLQALEEYLVFFSPKDICDVNHIKQSLIFVINERLELNRKVYRYFIDP</sequence>
<keyword evidence="1" id="KW-0489">Methyltransferase</keyword>
<reference evidence="1" key="1">
    <citation type="submission" date="2020-09" db="EMBL/GenBank/DDBJ databases">
        <authorList>
            <person name="Blom J."/>
        </authorList>
    </citation>
    <scope>NUCLEOTIDE SEQUENCE</scope>
    <source>
        <strain evidence="1">No.66</strain>
    </source>
</reference>
<dbReference type="EMBL" id="LR882963">
    <property type="protein sequence ID" value="CAD5910670.1"/>
    <property type="molecule type" value="Genomic_DNA"/>
</dbReference>
<gene>
    <name evidence="1" type="ORF">PANO66_00015</name>
</gene>
<proteinExistence type="predicted"/>
<dbReference type="GeneID" id="77289728"/>